<dbReference type="AlphaFoldDB" id="A0A7G9QGC4"/>
<dbReference type="EMBL" id="CP060723">
    <property type="protein sequence ID" value="QNN42399.1"/>
    <property type="molecule type" value="Genomic_DNA"/>
</dbReference>
<reference evidence="2 3" key="1">
    <citation type="submission" date="2020-08" db="EMBL/GenBank/DDBJ databases">
        <title>Genome sequence of Pedobacter roseus KACC 11594T.</title>
        <authorList>
            <person name="Hyun D.-W."/>
            <person name="Bae J.-W."/>
        </authorList>
    </citation>
    <scope>NUCLEOTIDE SEQUENCE [LARGE SCALE GENOMIC DNA]</scope>
    <source>
        <strain evidence="2 3">KACC 11594</strain>
    </source>
</reference>
<evidence type="ECO:0008006" key="4">
    <source>
        <dbReference type="Google" id="ProtNLM"/>
    </source>
</evidence>
<gene>
    <name evidence="2" type="ORF">H9L23_25560</name>
</gene>
<keyword evidence="3" id="KW-1185">Reference proteome</keyword>
<feature type="chain" id="PRO_5028836694" description="FAS1 domain-containing protein" evidence="1">
    <location>
        <begin position="20"/>
        <end position="241"/>
    </location>
</feature>
<feature type="signal peptide" evidence="1">
    <location>
        <begin position="1"/>
        <end position="19"/>
    </location>
</feature>
<dbReference type="InterPro" id="IPR036378">
    <property type="entry name" value="FAS1_dom_sf"/>
</dbReference>
<evidence type="ECO:0000313" key="3">
    <source>
        <dbReference type="Proteomes" id="UP000515806"/>
    </source>
</evidence>
<dbReference type="SUPFAM" id="SSF82153">
    <property type="entry name" value="FAS1 domain"/>
    <property type="match status" value="1"/>
</dbReference>
<keyword evidence="1" id="KW-0732">Signal</keyword>
<dbReference type="Gene3D" id="2.30.180.10">
    <property type="entry name" value="FAS1 domain"/>
    <property type="match status" value="1"/>
</dbReference>
<evidence type="ECO:0000256" key="1">
    <source>
        <dbReference type="SAM" id="SignalP"/>
    </source>
</evidence>
<dbReference type="KEGG" id="proe:H9L23_25560"/>
<protein>
    <recommendedName>
        <fullName evidence="4">FAS1 domain-containing protein</fullName>
    </recommendedName>
</protein>
<name>A0A7G9QGC4_9SPHI</name>
<proteinExistence type="predicted"/>
<accession>A0A7G9QGC4</accession>
<sequence>MKKLIMMCAALLLLLNACKRDEYYIDGGKANADYPGSMLKYLQDKKVPFDTVAQIVKLAGLEQQFGSENFTFFAFDDDVIKRTIGTVKTDGLNAYLFYSGKDTVKTLDQIAPEIWKKYLQRYMFKGINRLKDYPQIDLGLRSIYPGALYYDYNTSVANIGVNFNDANGVKYIGYRQLIFSFIPDISKPDDRWITVPIASSDIKPTNGVVHTLSYTGAYLGFDQYEFFNDVYISGLRPSKSN</sequence>
<dbReference type="RefSeq" id="WP_187592926.1">
    <property type="nucleotide sequence ID" value="NZ_CP060723.1"/>
</dbReference>
<organism evidence="2 3">
    <name type="scientific">Pedobacter roseus</name>
    <dbReference type="NCBI Taxonomy" id="336820"/>
    <lineage>
        <taxon>Bacteria</taxon>
        <taxon>Pseudomonadati</taxon>
        <taxon>Bacteroidota</taxon>
        <taxon>Sphingobacteriia</taxon>
        <taxon>Sphingobacteriales</taxon>
        <taxon>Sphingobacteriaceae</taxon>
        <taxon>Pedobacter</taxon>
    </lineage>
</organism>
<evidence type="ECO:0000313" key="2">
    <source>
        <dbReference type="EMBL" id="QNN42399.1"/>
    </source>
</evidence>
<dbReference type="Proteomes" id="UP000515806">
    <property type="component" value="Chromosome"/>
</dbReference>